<evidence type="ECO:0000313" key="2">
    <source>
        <dbReference type="Proteomes" id="UP000789525"/>
    </source>
</evidence>
<gene>
    <name evidence="1" type="ORF">ACOLOM_LOCUS2442</name>
</gene>
<evidence type="ECO:0000313" key="1">
    <source>
        <dbReference type="EMBL" id="CAG8492602.1"/>
    </source>
</evidence>
<proteinExistence type="predicted"/>
<protein>
    <submittedName>
        <fullName evidence="1">4569_t:CDS:1</fullName>
    </submittedName>
</protein>
<name>A0ACA9KUQ8_9GLOM</name>
<comment type="caution">
    <text evidence="1">The sequence shown here is derived from an EMBL/GenBank/DDBJ whole genome shotgun (WGS) entry which is preliminary data.</text>
</comment>
<dbReference type="EMBL" id="CAJVPT010003177">
    <property type="protein sequence ID" value="CAG8492602.1"/>
    <property type="molecule type" value="Genomic_DNA"/>
</dbReference>
<organism evidence="1 2">
    <name type="scientific">Acaulospora colombiana</name>
    <dbReference type="NCBI Taxonomy" id="27376"/>
    <lineage>
        <taxon>Eukaryota</taxon>
        <taxon>Fungi</taxon>
        <taxon>Fungi incertae sedis</taxon>
        <taxon>Mucoromycota</taxon>
        <taxon>Glomeromycotina</taxon>
        <taxon>Glomeromycetes</taxon>
        <taxon>Diversisporales</taxon>
        <taxon>Acaulosporaceae</taxon>
        <taxon>Acaulospora</taxon>
    </lineage>
</organism>
<accession>A0ACA9KUQ8</accession>
<sequence length="727" mass="84617">MNDFESEIHYKELYVGNIPFHATAQNIIDVIESFFIRRGRHVKVRKCELKKRDPLRNKGFGFILLNPEDADELLGFVEYDPPVCLGRPLTIRSGQNRQIGIDYFFINEFVFQVANLEMGNWAGQPRSKEDKKKIWSFKKNWEYPNEFLKPQLIIFENTFFLEGFSAGSDDKRRVQIPFRLLDGKKGIIFDPRHDRLSVYLSIKHPPHLYQKENNSMMLNKPHSRFSVMQTMEESFRRTIDWTGGVNVFGKCLVYRLVFVDNIEEIKNSLKKSTLPGIPKVIPYANVEQKEVPIYPLTYLDEIIHLLPFALRFKLESLISHGTITLNEIYDHQLGDQLVELVREGKETIAWYALNQMTIQHWDPSDDHYSQRPINIFEIAVKNFRGEYKEWHPKNPNISMKSNARCALINHATITPTKIYFDGPTYEPSNRILRQYEHYLDRFMRVDFCDENFDRLFINVQDCEIYEERVGLIMNKGFQVAGRNYEFLAFSSSQLREGACWFVSPYALADSEFNAYNIRSLMGDFRSPALYAARMGQCFSSTVGTIELDKRQVRKIDDIERNDYVFSDGCGTISENLAKRVTKFYWGSKQRDKEVPSVFQIRFGGVKIYLNEQSNKGVVSVDRNLQGDVLCIRPSQTKFDAPVSRNLEICKTVRNPLAGHLNRQIIVILESLGVPNDVFMELQDSMREDIDLMTKNEDKARDVVNRSIGSRECSHVTRTILSMIEEVQ</sequence>
<keyword evidence="2" id="KW-1185">Reference proteome</keyword>
<reference evidence="1" key="1">
    <citation type="submission" date="2021-06" db="EMBL/GenBank/DDBJ databases">
        <authorList>
            <person name="Kallberg Y."/>
            <person name="Tangrot J."/>
            <person name="Rosling A."/>
        </authorList>
    </citation>
    <scope>NUCLEOTIDE SEQUENCE</scope>
    <source>
        <strain evidence="1">CL356</strain>
    </source>
</reference>
<dbReference type="Proteomes" id="UP000789525">
    <property type="component" value="Unassembled WGS sequence"/>
</dbReference>